<dbReference type="PROSITE" id="PS50234">
    <property type="entry name" value="VWFA"/>
    <property type="match status" value="1"/>
</dbReference>
<dbReference type="Gene3D" id="3.40.50.410">
    <property type="entry name" value="von Willebrand factor, type A domain"/>
    <property type="match status" value="1"/>
</dbReference>
<keyword evidence="5" id="KW-1185">Reference proteome</keyword>
<feature type="domain" description="VWFA" evidence="3">
    <location>
        <begin position="44"/>
        <end position="276"/>
    </location>
</feature>
<reference evidence="4 5" key="1">
    <citation type="journal article" date="2014" name="Genome Announc.">
        <title>Complete Genome Sequence of Sterol-Transforming Mycobacterium neoaurum Strain VKM Ac-1815D.</title>
        <authorList>
            <person name="Shtratnikova V.Y."/>
            <person name="Bragin E.Y."/>
            <person name="Dovbnya D.V."/>
            <person name="Pekov Y.A."/>
            <person name="Schelkunov M.I."/>
            <person name="Strizhov N."/>
            <person name="Ivashina T.V."/>
            <person name="Ashapkin V.V."/>
            <person name="Donova M.V."/>
        </authorList>
    </citation>
    <scope>NUCLEOTIDE SEQUENCE [LARGE SCALE GENOMIC DNA]</scope>
    <source>
        <strain evidence="4 5">VKM Ac-1815D</strain>
    </source>
</reference>
<evidence type="ECO:0000259" key="3">
    <source>
        <dbReference type="PROSITE" id="PS50234"/>
    </source>
</evidence>
<keyword evidence="2" id="KW-0812">Transmembrane</keyword>
<organism evidence="4 5">
    <name type="scientific">Mycolicibacterium neoaurum VKM Ac-1815D</name>
    <dbReference type="NCBI Taxonomy" id="700508"/>
    <lineage>
        <taxon>Bacteria</taxon>
        <taxon>Bacillati</taxon>
        <taxon>Actinomycetota</taxon>
        <taxon>Actinomycetes</taxon>
        <taxon>Mycobacteriales</taxon>
        <taxon>Mycobacteriaceae</taxon>
        <taxon>Mycolicibacterium</taxon>
    </lineage>
</organism>
<feature type="compositionally biased region" description="Pro residues" evidence="1">
    <location>
        <begin position="915"/>
        <end position="935"/>
    </location>
</feature>
<keyword evidence="2" id="KW-1133">Transmembrane helix</keyword>
<evidence type="ECO:0000313" key="4">
    <source>
        <dbReference type="EMBL" id="AHC24151.1"/>
    </source>
</evidence>
<dbReference type="KEGG" id="mne:D174_05920"/>
<name>V5X901_MYCNE</name>
<dbReference type="EMBL" id="CP006936">
    <property type="protein sequence ID" value="AHC24151.1"/>
    <property type="molecule type" value="Genomic_DNA"/>
</dbReference>
<protein>
    <recommendedName>
        <fullName evidence="3">VWFA domain-containing protein</fullName>
    </recommendedName>
</protein>
<evidence type="ECO:0000313" key="5">
    <source>
        <dbReference type="Proteomes" id="UP000018763"/>
    </source>
</evidence>
<gene>
    <name evidence="4" type="ORF">D174_05920</name>
</gene>
<dbReference type="Proteomes" id="UP000018763">
    <property type="component" value="Chromosome"/>
</dbReference>
<dbReference type="InterPro" id="IPR036465">
    <property type="entry name" value="vWFA_dom_sf"/>
</dbReference>
<accession>V5X901</accession>
<dbReference type="AlphaFoldDB" id="V5X901"/>
<dbReference type="eggNOG" id="ENOG502Z9PW">
    <property type="taxonomic scope" value="Bacteria"/>
</dbReference>
<feature type="compositionally biased region" description="Low complexity" evidence="1">
    <location>
        <begin position="860"/>
        <end position="878"/>
    </location>
</feature>
<evidence type="ECO:0000256" key="1">
    <source>
        <dbReference type="SAM" id="MobiDB-lite"/>
    </source>
</evidence>
<evidence type="ECO:0000256" key="2">
    <source>
        <dbReference type="SAM" id="Phobius"/>
    </source>
</evidence>
<dbReference type="InterPro" id="IPR002035">
    <property type="entry name" value="VWF_A"/>
</dbReference>
<proteinExistence type="predicted"/>
<feature type="transmembrane region" description="Helical" evidence="2">
    <location>
        <begin position="654"/>
        <end position="675"/>
    </location>
</feature>
<feature type="region of interest" description="Disordered" evidence="1">
    <location>
        <begin position="847"/>
        <end position="945"/>
    </location>
</feature>
<sequence length="945" mass="96501">MVAVLSAVLLAGLAFVGAGIARAVDQNAGANRFGACLAAQKTGDLLLLFDQSSSLQSTDPEDARLKAARYLLGTLGTYADRVGADLQVSAAGFSDTYKPGPSWTRLTEQSAGGAGDQIADIARTDDGIDTDYQLALSGARQALAERGSGPGGAPRCQAIAWFSDGKIDYTVRSASKPYADGVTLNDQAGVDATRQQAIDSICRPGGVADQVRSGSIIMLGVGLGAAQSPADFDVMSAISTGNGLNGMSCGQITEPIPGSFYSVSNIDDMLFAFDALNPDPGVTNTAPVCRIQVCPEARHNFTLDRSIKSVSILGSGGVPGVVPYLVAPSGETLELPKVPGPTDVTVAGIPVRYEWQSESAQTIALSNAGAPGWSGQWAIVYVDTTGEHPDAVSKVSIHITTDIYPALADKDNLAWHSGSVLDGVTFGLVDGQGSTLRPTDLAGAAVLSASLEPAGAQSIPILQAVPKEAIATPVDVDLTAVSPGPATLKLSLVVTTAPALDPAGVQVAPGTELSPQDVEVPIQILPKLGLPTPGTRVDFGTGETANGVTSSLDITGPGCAWVADSDAPEVVASPDGIGAVSVTSSSNSAQTCLKVADGETGTLQLTLRTEANGQGGLNGTLPLHVAALENPDDSQVVDVPFTASLLKPLNTTNFVLVLIAALLLGPGIPLALLYLSKWWVSKIPDTPLLAERIQVEFDGDTLRRDGRPFAMADTDLVNPVPGLAGGARSLSVLGVNLVAQTGRSPFGIGRVVVESGGLISTGSELPGTDDSGLRAVLPLAVHNKWVVLHDPHGPANAAEILLLVAGSTDIPARERIFDEIGQRAGELLNGLRLRAVQAGLAPVHDDPGASASPFGGGGEAVAPAADPFGGGPPVVHGGLSIPASDPFTAQSAEPRQPAESPVPQRPVHPDDAVRPVPPPPPPAGPPGAGPPAPPRFDPDPFDPFE</sequence>
<dbReference type="SUPFAM" id="SSF53300">
    <property type="entry name" value="vWA-like"/>
    <property type="match status" value="1"/>
</dbReference>
<keyword evidence="2" id="KW-0472">Membrane</keyword>